<proteinExistence type="predicted"/>
<evidence type="ECO:0000313" key="1">
    <source>
        <dbReference type="EMBL" id="KAH7437036.1"/>
    </source>
</evidence>
<dbReference type="Proteomes" id="UP000825935">
    <property type="component" value="Chromosome 5"/>
</dbReference>
<dbReference type="OrthoDB" id="1925139at2759"/>
<dbReference type="EMBL" id="CM035410">
    <property type="protein sequence ID" value="KAH7437038.1"/>
    <property type="molecule type" value="Genomic_DNA"/>
</dbReference>
<dbReference type="EMBL" id="CM035410">
    <property type="protein sequence ID" value="KAH7437035.1"/>
    <property type="molecule type" value="Genomic_DNA"/>
</dbReference>
<dbReference type="PANTHER" id="PTHR34555:SF1">
    <property type="entry name" value="INTEGRAL MEMBRANE HEMOLYSIN-III-LIKE PROTEIN"/>
    <property type="match status" value="1"/>
</dbReference>
<accession>A0A8T2UT28</accession>
<reference evidence="1" key="1">
    <citation type="submission" date="2021-08" db="EMBL/GenBank/DDBJ databases">
        <title>WGS assembly of Ceratopteris richardii.</title>
        <authorList>
            <person name="Marchant D.B."/>
            <person name="Chen G."/>
            <person name="Jenkins J."/>
            <person name="Shu S."/>
            <person name="Leebens-Mack J."/>
            <person name="Grimwood J."/>
            <person name="Schmutz J."/>
            <person name="Soltis P."/>
            <person name="Soltis D."/>
            <person name="Chen Z.-H."/>
        </authorList>
    </citation>
    <scope>NUCLEOTIDE SEQUENCE</scope>
    <source>
        <strain evidence="1">Whitten #5841</strain>
        <tissue evidence="1">Leaf</tissue>
    </source>
</reference>
<comment type="caution">
    <text evidence="1">The sequence shown here is derived from an EMBL/GenBank/DDBJ whole genome shotgun (WGS) entry which is preliminary data.</text>
</comment>
<evidence type="ECO:0000313" key="2">
    <source>
        <dbReference type="Proteomes" id="UP000825935"/>
    </source>
</evidence>
<keyword evidence="2" id="KW-1185">Reference proteome</keyword>
<dbReference type="EMBL" id="CM035410">
    <property type="protein sequence ID" value="KAH7437032.1"/>
    <property type="molecule type" value="Genomic_DNA"/>
</dbReference>
<sequence length="607" mass="67326">MTFMEHGVNHSMLSCFLPENDNLNRNFKSSPPNTEIISLNLYSKFQGSTADGPILQLATIPTSMPHWMCSNQGLDLKLGANPRNEFIPSMAISSQAVQQNSMGSLGTSSLPSLGIDSKQQDESSIDISLRVNTHQNQLHSRSPISGDLKSLSIVGVEEKEIAKEDLGAFLLRKEQGQVGECISASPSMLHAQQSGKSSDKKLHVSSWLSKFPFQIDPEGEFSQSMDQEAMGYGKSLELHKESIITKNSLSQLVSSKNNLDHHINQLLQQSSSEIGASKSVTVEKTNQSFVSSSKWTSLETLPGLRKPSSKHGWNAAVLQSSKVSQFLPDFYTQRKTTSSNIHLLNKNEETPEIMCKELFPQKAGSITSSSIEVADRNRNFVGHRDMIKQESFPGKEAQRWPTHCSPSEMIRLNVKVDTSSEFFGASCSNSASKETEMKSLRTGFCENNLTNTNNQVTRQLSSVDLDVSKCCIPKEVGKKMPLSEGNQDVFSGGSTLGQSKRIKSRAMLPFQHRFDQLQEFLRKCDGSEKEYIQRAFLILSANAKSDHISELQSRASRLDFEEGMAMKKAKLLNMVEDVPVGHFIPHSKMMKTCLVSSRSSTQLKEEV</sequence>
<dbReference type="EMBL" id="CM035410">
    <property type="protein sequence ID" value="KAH7437034.1"/>
    <property type="molecule type" value="Genomic_DNA"/>
</dbReference>
<dbReference type="EMBL" id="CM035410">
    <property type="protein sequence ID" value="KAH7437039.1"/>
    <property type="molecule type" value="Genomic_DNA"/>
</dbReference>
<organism evidence="1 2">
    <name type="scientific">Ceratopteris richardii</name>
    <name type="common">Triangle waterfern</name>
    <dbReference type="NCBI Taxonomy" id="49495"/>
    <lineage>
        <taxon>Eukaryota</taxon>
        <taxon>Viridiplantae</taxon>
        <taxon>Streptophyta</taxon>
        <taxon>Embryophyta</taxon>
        <taxon>Tracheophyta</taxon>
        <taxon>Polypodiopsida</taxon>
        <taxon>Polypodiidae</taxon>
        <taxon>Polypodiales</taxon>
        <taxon>Pteridineae</taxon>
        <taxon>Pteridaceae</taxon>
        <taxon>Parkerioideae</taxon>
        <taxon>Ceratopteris</taxon>
    </lineage>
</organism>
<protein>
    <submittedName>
        <fullName evidence="1">Uncharacterized protein</fullName>
    </submittedName>
</protein>
<gene>
    <name evidence="1" type="ORF">KP509_05G053400</name>
</gene>
<name>A0A8T2UT28_CERRI</name>
<dbReference type="EMBL" id="CM035410">
    <property type="protein sequence ID" value="KAH7437040.1"/>
    <property type="molecule type" value="Genomic_DNA"/>
</dbReference>
<dbReference type="EMBL" id="CM035410">
    <property type="protein sequence ID" value="KAH7437036.1"/>
    <property type="molecule type" value="Genomic_DNA"/>
</dbReference>
<dbReference type="AlphaFoldDB" id="A0A8T2UT28"/>
<dbReference type="PANTHER" id="PTHR34555">
    <property type="entry name" value="INTEGRAL MEMBRANE HEMOLYSIN-III-LIKE PROTEIN"/>
    <property type="match status" value="1"/>
</dbReference>